<name>A0A6V7TT79_MELEN</name>
<dbReference type="Proteomes" id="UP000580250">
    <property type="component" value="Unassembled WGS sequence"/>
</dbReference>
<protein>
    <submittedName>
        <fullName evidence="1">Uncharacterized protein</fullName>
    </submittedName>
</protein>
<accession>A0A6V7TT79</accession>
<gene>
    <name evidence="1" type="ORF">MENT_LOCUS3652</name>
</gene>
<proteinExistence type="predicted"/>
<dbReference type="AlphaFoldDB" id="A0A6V7TT79"/>
<reference evidence="1 2" key="1">
    <citation type="submission" date="2020-08" db="EMBL/GenBank/DDBJ databases">
        <authorList>
            <person name="Koutsovoulos G."/>
            <person name="Danchin GJ E."/>
        </authorList>
    </citation>
    <scope>NUCLEOTIDE SEQUENCE [LARGE SCALE GENOMIC DNA]</scope>
</reference>
<evidence type="ECO:0000313" key="1">
    <source>
        <dbReference type="EMBL" id="CAD2132454.1"/>
    </source>
</evidence>
<evidence type="ECO:0000313" key="2">
    <source>
        <dbReference type="Proteomes" id="UP000580250"/>
    </source>
</evidence>
<organism evidence="1 2">
    <name type="scientific">Meloidogyne enterolobii</name>
    <name type="common">Root-knot nematode worm</name>
    <name type="synonym">Meloidogyne mayaguensis</name>
    <dbReference type="NCBI Taxonomy" id="390850"/>
    <lineage>
        <taxon>Eukaryota</taxon>
        <taxon>Metazoa</taxon>
        <taxon>Ecdysozoa</taxon>
        <taxon>Nematoda</taxon>
        <taxon>Chromadorea</taxon>
        <taxon>Rhabditida</taxon>
        <taxon>Tylenchina</taxon>
        <taxon>Tylenchomorpha</taxon>
        <taxon>Tylenchoidea</taxon>
        <taxon>Meloidogynidae</taxon>
        <taxon>Meloidogyninae</taxon>
        <taxon>Meloidogyne</taxon>
    </lineage>
</organism>
<sequence length="87" mass="10128">MENKQNQTNNYKNNKNKLNLPLEAFFDIINAANTSDMIINDDNTITKYTTMVLQLKEYFIKIMSSSAIIYAFAGKNFIKMFGEFKVR</sequence>
<dbReference type="EMBL" id="CAJEWN010000012">
    <property type="protein sequence ID" value="CAD2132454.1"/>
    <property type="molecule type" value="Genomic_DNA"/>
</dbReference>
<comment type="caution">
    <text evidence="1">The sequence shown here is derived from an EMBL/GenBank/DDBJ whole genome shotgun (WGS) entry which is preliminary data.</text>
</comment>